<dbReference type="PANTHER" id="PTHR43476">
    <property type="entry name" value="3-(3-HYDROXY-PHENYL)PROPIONATE/3-HYDROXYCINNAMIC ACID HYDROXYLASE"/>
    <property type="match status" value="1"/>
</dbReference>
<comment type="caution">
    <text evidence="4">The sequence shown here is derived from an EMBL/GenBank/DDBJ whole genome shotgun (WGS) entry which is preliminary data.</text>
</comment>
<feature type="domain" description="FAD-binding" evidence="3">
    <location>
        <begin position="8"/>
        <end position="348"/>
    </location>
</feature>
<keyword evidence="2" id="KW-0812">Transmembrane</keyword>
<organism evidence="4 5">
    <name type="scientific">Acidicapsa dinghuensis</name>
    <dbReference type="NCBI Taxonomy" id="2218256"/>
    <lineage>
        <taxon>Bacteria</taxon>
        <taxon>Pseudomonadati</taxon>
        <taxon>Acidobacteriota</taxon>
        <taxon>Terriglobia</taxon>
        <taxon>Terriglobales</taxon>
        <taxon>Acidobacteriaceae</taxon>
        <taxon>Acidicapsa</taxon>
    </lineage>
</organism>
<keyword evidence="2" id="KW-1133">Transmembrane helix</keyword>
<evidence type="ECO:0000256" key="2">
    <source>
        <dbReference type="SAM" id="Phobius"/>
    </source>
</evidence>
<keyword evidence="1" id="KW-0560">Oxidoreductase</keyword>
<dbReference type="Pfam" id="PF01494">
    <property type="entry name" value="FAD_binding_3"/>
    <property type="match status" value="1"/>
</dbReference>
<dbReference type="InterPro" id="IPR002938">
    <property type="entry name" value="FAD-bd"/>
</dbReference>
<dbReference type="PANTHER" id="PTHR43476:SF5">
    <property type="entry name" value="FAD-DEPENDENT MONOOXYGENASE"/>
    <property type="match status" value="1"/>
</dbReference>
<evidence type="ECO:0000313" key="5">
    <source>
        <dbReference type="Proteomes" id="UP001596091"/>
    </source>
</evidence>
<accession>A0ABW1EMR6</accession>
<proteinExistence type="predicted"/>
<dbReference type="EMBL" id="JBHSPH010000020">
    <property type="protein sequence ID" value="MFC5865565.1"/>
    <property type="molecule type" value="Genomic_DNA"/>
</dbReference>
<evidence type="ECO:0000313" key="4">
    <source>
        <dbReference type="EMBL" id="MFC5865565.1"/>
    </source>
</evidence>
<dbReference type="Gene3D" id="3.50.50.60">
    <property type="entry name" value="FAD/NAD(P)-binding domain"/>
    <property type="match status" value="2"/>
</dbReference>
<reference evidence="5" key="1">
    <citation type="journal article" date="2019" name="Int. J. Syst. Evol. Microbiol.">
        <title>The Global Catalogue of Microorganisms (GCM) 10K type strain sequencing project: providing services to taxonomists for standard genome sequencing and annotation.</title>
        <authorList>
            <consortium name="The Broad Institute Genomics Platform"/>
            <consortium name="The Broad Institute Genome Sequencing Center for Infectious Disease"/>
            <person name="Wu L."/>
            <person name="Ma J."/>
        </authorList>
    </citation>
    <scope>NUCLEOTIDE SEQUENCE [LARGE SCALE GENOMIC DNA]</scope>
    <source>
        <strain evidence="5">JCM 4087</strain>
    </source>
</reference>
<dbReference type="SUPFAM" id="SSF51905">
    <property type="entry name" value="FAD/NAD(P)-binding domain"/>
    <property type="match status" value="1"/>
</dbReference>
<evidence type="ECO:0000259" key="3">
    <source>
        <dbReference type="Pfam" id="PF01494"/>
    </source>
</evidence>
<sequence>MTTTVLETGCCIAGGGPAGIMLGYLLARQGVEVTVLEKHQDFFRDFRGDTVHPSTLEVLGELGLLEDFLQLPHQTVESVGVVVGNSRLEVADFRHVPTRCKFVALMPQWDFLNFLTAHANRFPTFRLLMQHEVIDLSTKGRRINGVIARNAGRQVEIHADLVVGCDGRHSITRRAARLEVIEHGVPIDVLWFRISRHPGDPAEVLGNVNYGKALILINRSDYFQAGLIIPKGSFDQIKAEGIDAFRSTILQIVPWLHDRVGELQDWDHVKILTVQINRLRRWHRPGMLCIGDAAHAMSPAGGVGINLAIQDSIAAANLLTQPLLQRRVRNHHLAAVQSRRLFPTWMTQSVQLAAHRGLARIFETTGPVHAPWQLKAVTHIPGIHRVLGYAVGMGVRPERILEPKQPKHRRTLIAGCICAGIGVAAGVAVCGWATWKICSATQKKVRTHLRYGWSS</sequence>
<dbReference type="NCBIfam" id="NF004834">
    <property type="entry name" value="PRK06185.1-3"/>
    <property type="match status" value="1"/>
</dbReference>
<dbReference type="NCBIfam" id="NF004833">
    <property type="entry name" value="PRK06185.1-1"/>
    <property type="match status" value="1"/>
</dbReference>
<dbReference type="RefSeq" id="WP_263341713.1">
    <property type="nucleotide sequence ID" value="NZ_JAGSYH010000008.1"/>
</dbReference>
<dbReference type="InterPro" id="IPR036188">
    <property type="entry name" value="FAD/NAD-bd_sf"/>
</dbReference>
<dbReference type="InterPro" id="IPR050631">
    <property type="entry name" value="PheA/TfdB_FAD_monoxygenase"/>
</dbReference>
<gene>
    <name evidence="4" type="ORF">ACFPT7_24885</name>
</gene>
<name>A0ABW1EMR6_9BACT</name>
<feature type="transmembrane region" description="Helical" evidence="2">
    <location>
        <begin position="412"/>
        <end position="435"/>
    </location>
</feature>
<dbReference type="PRINTS" id="PR00420">
    <property type="entry name" value="RNGMNOXGNASE"/>
</dbReference>
<dbReference type="Proteomes" id="UP001596091">
    <property type="component" value="Unassembled WGS sequence"/>
</dbReference>
<evidence type="ECO:0000256" key="1">
    <source>
        <dbReference type="ARBA" id="ARBA00023002"/>
    </source>
</evidence>
<protein>
    <submittedName>
        <fullName evidence="4">FAD-dependent oxidoreductase</fullName>
    </submittedName>
</protein>
<keyword evidence="5" id="KW-1185">Reference proteome</keyword>
<keyword evidence="2" id="KW-0472">Membrane</keyword>